<dbReference type="EMBL" id="RWGY01000582">
    <property type="protein sequence ID" value="TVU00476.1"/>
    <property type="molecule type" value="Genomic_DNA"/>
</dbReference>
<organism evidence="2 3">
    <name type="scientific">Eragrostis curvula</name>
    <name type="common">weeping love grass</name>
    <dbReference type="NCBI Taxonomy" id="38414"/>
    <lineage>
        <taxon>Eukaryota</taxon>
        <taxon>Viridiplantae</taxon>
        <taxon>Streptophyta</taxon>
        <taxon>Embryophyta</taxon>
        <taxon>Tracheophyta</taxon>
        <taxon>Spermatophyta</taxon>
        <taxon>Magnoliopsida</taxon>
        <taxon>Liliopsida</taxon>
        <taxon>Poales</taxon>
        <taxon>Poaceae</taxon>
        <taxon>PACMAD clade</taxon>
        <taxon>Chloridoideae</taxon>
        <taxon>Eragrostideae</taxon>
        <taxon>Eragrostidinae</taxon>
        <taxon>Eragrostis</taxon>
    </lineage>
</organism>
<keyword evidence="1" id="KW-1133">Transmembrane helix</keyword>
<protein>
    <recommendedName>
        <fullName evidence="4">Late embryogenesis abundant protein LEA-2 subgroup domain-containing protein</fullName>
    </recommendedName>
</protein>
<gene>
    <name evidence="2" type="ORF">EJB05_54090</name>
</gene>
<keyword evidence="1" id="KW-0472">Membrane</keyword>
<dbReference type="PANTHER" id="PTHR36480:SF10">
    <property type="entry name" value="LATE EMBRYOGENESIS ABUNDANT PROTEIN LEA-2 SUBGROUP DOMAIN-CONTAINING PROTEIN"/>
    <property type="match status" value="1"/>
</dbReference>
<proteinExistence type="predicted"/>
<feature type="non-terminal residue" evidence="2">
    <location>
        <position position="1"/>
    </location>
</feature>
<evidence type="ECO:0000256" key="1">
    <source>
        <dbReference type="SAM" id="Phobius"/>
    </source>
</evidence>
<name>A0A5J9SNA4_9POAL</name>
<dbReference type="Proteomes" id="UP000324897">
    <property type="component" value="Unassembled WGS sequence"/>
</dbReference>
<feature type="transmembrane region" description="Helical" evidence="1">
    <location>
        <begin position="22"/>
        <end position="43"/>
    </location>
</feature>
<evidence type="ECO:0000313" key="3">
    <source>
        <dbReference type="Proteomes" id="UP000324897"/>
    </source>
</evidence>
<keyword evidence="3" id="KW-1185">Reference proteome</keyword>
<accession>A0A5J9SNA4</accession>
<dbReference type="PANTHER" id="PTHR36480">
    <property type="entry name" value="OS06G0118900 PROTEIN-RELATED"/>
    <property type="match status" value="1"/>
</dbReference>
<dbReference type="Gramene" id="TVU00476">
    <property type="protein sequence ID" value="TVU00476"/>
    <property type="gene ID" value="EJB05_54090"/>
</dbReference>
<dbReference type="AlphaFoldDB" id="A0A5J9SNA4"/>
<keyword evidence="1" id="KW-0812">Transmembrane</keyword>
<reference evidence="2 3" key="1">
    <citation type="journal article" date="2019" name="Sci. Rep.">
        <title>A high-quality genome of Eragrostis curvula grass provides insights into Poaceae evolution and supports new strategies to enhance forage quality.</title>
        <authorList>
            <person name="Carballo J."/>
            <person name="Santos B.A.C.M."/>
            <person name="Zappacosta D."/>
            <person name="Garbus I."/>
            <person name="Selva J.P."/>
            <person name="Gallo C.A."/>
            <person name="Diaz A."/>
            <person name="Albertini E."/>
            <person name="Caccamo M."/>
            <person name="Echenique V."/>
        </authorList>
    </citation>
    <scope>NUCLEOTIDE SEQUENCE [LARGE SCALE GENOMIC DNA]</scope>
    <source>
        <strain evidence="3">cv. Victoria</strain>
        <tissue evidence="2">Leaf</tissue>
    </source>
</reference>
<evidence type="ECO:0008006" key="4">
    <source>
        <dbReference type="Google" id="ProtNLM"/>
    </source>
</evidence>
<evidence type="ECO:0000313" key="2">
    <source>
        <dbReference type="EMBL" id="TVU00476.1"/>
    </source>
</evidence>
<sequence length="225" mass="24940">MGESTQVCKTLRPRWLCLTRSAVALVVAVLAVVVVVMGLLLALRPRTLQLNISQSDVFVKKFGQTNNDTFYDFRFYLEATNPSERVFYYFNNVTAALHYSSGGASSSSSMDKLIVKFNVTPVSVSLSQREEEMYIAHGDAENLDSIDALNQLFGDKRGAEIDGAVMVLKGVVREDDTTEGTSRRYRAKYTCSPVAIKSNAELPEPSSRSHRADCLPVFSILPRLL</sequence>
<comment type="caution">
    <text evidence="2">The sequence shown here is derived from an EMBL/GenBank/DDBJ whole genome shotgun (WGS) entry which is preliminary data.</text>
</comment>